<evidence type="ECO:0000256" key="2">
    <source>
        <dbReference type="SAM" id="MobiDB-lite"/>
    </source>
</evidence>
<gene>
    <name evidence="3" type="ORF">FB470_001960</name>
</gene>
<accession>A0ABU0ERP8</accession>
<dbReference type="RefSeq" id="WP_306990579.1">
    <property type="nucleotide sequence ID" value="NZ_JAUSUT010000001.1"/>
</dbReference>
<comment type="caution">
    <text evidence="3">The sequence shown here is derived from an EMBL/GenBank/DDBJ whole genome shotgun (WGS) entry which is preliminary data.</text>
</comment>
<feature type="region of interest" description="Disordered" evidence="2">
    <location>
        <begin position="260"/>
        <end position="282"/>
    </location>
</feature>
<reference evidence="3 4" key="1">
    <citation type="submission" date="2023-07" db="EMBL/GenBank/DDBJ databases">
        <title>Sequencing the genomes of 1000 actinobacteria strains.</title>
        <authorList>
            <person name="Klenk H.-P."/>
        </authorList>
    </citation>
    <scope>NUCLEOTIDE SEQUENCE [LARGE SCALE GENOMIC DNA]</scope>
    <source>
        <strain evidence="3 4">DSM 45805</strain>
    </source>
</reference>
<dbReference type="EMBL" id="JAUSUT010000001">
    <property type="protein sequence ID" value="MDQ0377966.1"/>
    <property type="molecule type" value="Genomic_DNA"/>
</dbReference>
<feature type="compositionally biased region" description="Low complexity" evidence="2">
    <location>
        <begin position="393"/>
        <end position="403"/>
    </location>
</feature>
<feature type="region of interest" description="Disordered" evidence="2">
    <location>
        <begin position="348"/>
        <end position="427"/>
    </location>
</feature>
<name>A0ABU0ERP8_9PSEU</name>
<evidence type="ECO:0000256" key="1">
    <source>
        <dbReference type="SAM" id="Coils"/>
    </source>
</evidence>
<protein>
    <submittedName>
        <fullName evidence="3">Nucleic acid-binding Zn-ribbon protein</fullName>
    </submittedName>
</protein>
<proteinExistence type="predicted"/>
<sequence>MALNVGKLVALIEGDDRKYRATARNVRSDAKALKRDASVTLSIDGDDSPLKQAVERVKARTDEVARQEAVVQVDADIAQAQARIRELEGSRGKVDIDVDAEIGKAEAKLRSLQQRRQNLTLGVDVEDGGATAKAARLGRQMGDAAKVGIISSGVGTAFAAAMAGAAAGGPLLIGLAGAFGLTAAAAFQTGKALKAYSDDQKAAETASASAAATAVSNAIAIRNAEESIEDARRAAGRAADDVAEAERRAGEVAVDAAERVADAQRNESRAAEDARRATEAVNDARREAARIMDDLAERVSDYALSEEDAAISVEEARKRLDEVNSNSLSTDLEKRRAANDLAQAEERLRDTQREHARDAQDLAEAQAAGVEGSKQVVSAKEAEQAANDRLADAQRAVADAQQQAERDQVAASKAISDAREREQDADRNVARAVQGLADVQAQQAAAAQASSAKTSKFAQEMAKLSPAGRDFVNTLLSMKDMATRLGAEVQTATLPGFTNLLEASKQLEPVATHGIQVIGDAMSDTADKAADLAKSPGFQADLWSSFDQGADLVRASGDAVVDVTRDWVHFTAQARPATNGMIELIGDLADGTGDFFDNAVPGMDAYGDILSSVGQIGRDSLGTLGTLLAKLATEGAPFVQQLADTWHHFLDFLEDFSTGFFPSFFGSWNTLLDILDGLMAMLGPIAPALGGIAGAVLPFVTALKLIDKVTFGAVTGQIRGIKAEMDKADSTREKWGAGLSGMIGTVFNPWGLTIGIATGALAMFGQKQQEGQKLTETYRASVKTLTDAIRENNGVINDHVRELAAQEYGGKGVIDSQKTIRQTAQDLGINLDQLTDAFLGNKDAQAAIQGQLDGMKVKWYDVADGLGQAGQDFLYWMGLADEGGFKAEDFSESLGALFNEINSTADATKAMSYEQKVAQDAADDLDADFKTLADTSKDVATRGHAIIDMLRTLSGQSPTYEDAVKRTNDQFRDLVDLFGQSIDKSKGWGDALLNANGSINTTTENGSRLYDTINGIAGTTAAAAQAAYDYAIQQGQDVPAAMAAANDVVTAQHDRLMDLAGSMGISRDAMQELLNKYALTPEQVMTLIGQPGIENAKTQTADYRDKFLNSIPGNKNTTFTVDPTPAYNSVSQFYDWYFQVISNPLPAPSMGSLDNLGLLSGGRAQGGPVKAGETYLVGEEGPELVTMPGNGMVYTASDTADILGALEQSRASVAAATAPRVPAPRGGASTGGAAQAAAQATLSRVAAIERAVASMAGEMAALAKRPVLPTPVRLLVDGREIARANDRGRLLNSRT</sequence>
<feature type="coiled-coil region" evidence="1">
    <location>
        <begin position="70"/>
        <end position="122"/>
    </location>
</feature>
<keyword evidence="4" id="KW-1185">Reference proteome</keyword>
<dbReference type="Proteomes" id="UP001229651">
    <property type="component" value="Unassembled WGS sequence"/>
</dbReference>
<dbReference type="SUPFAM" id="SSF58104">
    <property type="entry name" value="Methyl-accepting chemotaxis protein (MCP) signaling domain"/>
    <property type="match status" value="1"/>
</dbReference>
<feature type="compositionally biased region" description="Basic and acidic residues" evidence="2">
    <location>
        <begin position="416"/>
        <end position="427"/>
    </location>
</feature>
<evidence type="ECO:0000313" key="3">
    <source>
        <dbReference type="EMBL" id="MDQ0377966.1"/>
    </source>
</evidence>
<feature type="compositionally biased region" description="Basic and acidic residues" evidence="2">
    <location>
        <begin position="348"/>
        <end position="360"/>
    </location>
</feature>
<organism evidence="3 4">
    <name type="scientific">Amycolatopsis thermophila</name>
    <dbReference type="NCBI Taxonomy" id="206084"/>
    <lineage>
        <taxon>Bacteria</taxon>
        <taxon>Bacillati</taxon>
        <taxon>Actinomycetota</taxon>
        <taxon>Actinomycetes</taxon>
        <taxon>Pseudonocardiales</taxon>
        <taxon>Pseudonocardiaceae</taxon>
        <taxon>Amycolatopsis</taxon>
    </lineage>
</organism>
<keyword evidence="1" id="KW-0175">Coiled coil</keyword>
<evidence type="ECO:0000313" key="4">
    <source>
        <dbReference type="Proteomes" id="UP001229651"/>
    </source>
</evidence>